<comment type="pathway">
    <text evidence="3 18">Protein modification; protein glycosylation.</text>
</comment>
<comment type="caution">
    <text evidence="20">The sequence shown here is derived from an EMBL/GenBank/DDBJ whole genome shotgun (WGS) entry which is preliminary data.</text>
</comment>
<keyword evidence="15 18" id="KW-1015">Disulfide bond</keyword>
<evidence type="ECO:0000256" key="10">
    <source>
        <dbReference type="ARBA" id="ARBA00022734"/>
    </source>
</evidence>
<keyword evidence="16" id="KW-0325">Glycoprotein</keyword>
<evidence type="ECO:0000313" key="21">
    <source>
        <dbReference type="Proteomes" id="UP001230051"/>
    </source>
</evidence>
<evidence type="ECO:0000256" key="11">
    <source>
        <dbReference type="ARBA" id="ARBA00022968"/>
    </source>
</evidence>
<gene>
    <name evidence="20" type="primary">GALNT7</name>
    <name evidence="20" type="ORF">AOXY_G2459</name>
</gene>
<evidence type="ECO:0000256" key="14">
    <source>
        <dbReference type="ARBA" id="ARBA00023136"/>
    </source>
</evidence>
<dbReference type="InterPro" id="IPR001173">
    <property type="entry name" value="Glyco_trans_2-like"/>
</dbReference>
<sequence length="654" mass="75258">MRLKIGFILRSLLIVGTFIGLIVFWSSRTPKTSDEKPFAQVEERLANNPLPNVNDNGLEKFNPVVPWPHVQGVEVDLESIRQKNDGKKGPPHPPQAGADNQQNIMQKQYVNFKPQKHVYPDPVLRSGVLGNFELKEPEPQGVSGGPGEGAKPFVLGPEYKDAIQASVKEFGFNMVVSEMISLDRTISDLRHEECKFWHYDENLLTSSIVIVFHNEGWSTLMRTVHSVIKRTPRRYLAEIVLIDDFSNKVHLKEKLEEYIKQWNGLVKLFRNERREGLIQARSIGAKKAELGQVLIYLDAHCEVGPNWYAPLVAPITKDRTICTVPLIDSISGHTYDIQPQWGGDEDGYARGAWDWSMLWKRVPLSKREKEKRVTRTEPYRSPAMAGGLFAIERDFFFELGLYDPGLQIWGGENFEISFKIWQCGGQLLFVPCSRVGHIYRLKGWQGNPPPAHVGSSPTLKNYVRVVEVWWDEYKDYFYASRPETKALAYGDISELKKFREEHNCKGFNWFMEEIAYDIPAHYPLPAKNVEWGEIRGFESNYCIDSMGHTNGGFVEMGPCHRMGGNQLFRINEANQLMQYDQCLKSGPDESKVMISHCNLKEFTEWQYFKDLHRFTHTPTRKCLDRSEVLHQVFISDCDTNKSTQKWEMNNILSM</sequence>
<accession>A0AAD8LTT5</accession>
<dbReference type="GO" id="GO:0000139">
    <property type="term" value="C:Golgi membrane"/>
    <property type="evidence" value="ECO:0007669"/>
    <property type="project" value="UniProtKB-SubCell"/>
</dbReference>
<evidence type="ECO:0000256" key="17">
    <source>
        <dbReference type="ARBA" id="ARBA00023211"/>
    </source>
</evidence>
<evidence type="ECO:0000256" key="18">
    <source>
        <dbReference type="RuleBase" id="RU361242"/>
    </source>
</evidence>
<proteinExistence type="inferred from homology"/>
<keyword evidence="7 18" id="KW-0808">Transferase</keyword>
<dbReference type="GO" id="GO:0006493">
    <property type="term" value="P:protein O-linked glycosylation"/>
    <property type="evidence" value="ECO:0007669"/>
    <property type="project" value="TreeGrafter"/>
</dbReference>
<name>A0AAD8LTT5_ACIOX</name>
<evidence type="ECO:0000256" key="6">
    <source>
        <dbReference type="ARBA" id="ARBA00022676"/>
    </source>
</evidence>
<dbReference type="InterPro" id="IPR000772">
    <property type="entry name" value="Ricin_B_lectin"/>
</dbReference>
<keyword evidence="8 18" id="KW-0812">Transmembrane</keyword>
<dbReference type="Gene3D" id="2.80.10.50">
    <property type="match status" value="1"/>
</dbReference>
<comment type="subcellular location">
    <subcellularLocation>
        <location evidence="2 18">Golgi apparatus membrane</location>
        <topology evidence="2 18">Single-pass type II membrane protein</topology>
    </subcellularLocation>
</comment>
<evidence type="ECO:0000256" key="7">
    <source>
        <dbReference type="ARBA" id="ARBA00022679"/>
    </source>
</evidence>
<evidence type="ECO:0000256" key="16">
    <source>
        <dbReference type="ARBA" id="ARBA00023180"/>
    </source>
</evidence>
<keyword evidence="14 18" id="KW-0472">Membrane</keyword>
<dbReference type="CDD" id="cd02510">
    <property type="entry name" value="pp-GalNAc-T"/>
    <property type="match status" value="1"/>
</dbReference>
<comment type="similarity">
    <text evidence="4 18">Belongs to the glycosyltransferase 2 family. GalNAc-T subfamily.</text>
</comment>
<evidence type="ECO:0000256" key="15">
    <source>
        <dbReference type="ARBA" id="ARBA00023157"/>
    </source>
</evidence>
<dbReference type="Gene3D" id="3.90.550.10">
    <property type="entry name" value="Spore Coat Polysaccharide Biosynthesis Protein SpsA, Chain A"/>
    <property type="match status" value="1"/>
</dbReference>
<dbReference type="SUPFAM" id="SSF50370">
    <property type="entry name" value="Ricin B-like lectins"/>
    <property type="match status" value="1"/>
</dbReference>
<keyword evidence="10 18" id="KW-0430">Lectin</keyword>
<dbReference type="SMART" id="SM00458">
    <property type="entry name" value="RICIN"/>
    <property type="match status" value="1"/>
</dbReference>
<dbReference type="EC" id="2.4.1.-" evidence="18"/>
<dbReference type="InterPro" id="IPR045885">
    <property type="entry name" value="GalNAc-T"/>
</dbReference>
<dbReference type="PROSITE" id="PS50231">
    <property type="entry name" value="RICIN_B_LECTIN"/>
    <property type="match status" value="1"/>
</dbReference>
<keyword evidence="9" id="KW-0479">Metal-binding</keyword>
<dbReference type="Proteomes" id="UP001230051">
    <property type="component" value="Unassembled WGS sequence"/>
</dbReference>
<dbReference type="PANTHER" id="PTHR11675">
    <property type="entry name" value="N-ACETYLGALACTOSAMINYLTRANSFERASE"/>
    <property type="match status" value="1"/>
</dbReference>
<evidence type="ECO:0000256" key="2">
    <source>
        <dbReference type="ARBA" id="ARBA00004323"/>
    </source>
</evidence>
<evidence type="ECO:0000256" key="8">
    <source>
        <dbReference type="ARBA" id="ARBA00022692"/>
    </source>
</evidence>
<evidence type="ECO:0000256" key="3">
    <source>
        <dbReference type="ARBA" id="ARBA00004922"/>
    </source>
</evidence>
<keyword evidence="11" id="KW-0735">Signal-anchor</keyword>
<dbReference type="FunFam" id="3.90.550.10:FF:000053">
    <property type="entry name" value="Polypeptide N-acetylgalactosaminyltransferase"/>
    <property type="match status" value="1"/>
</dbReference>
<dbReference type="FunFam" id="2.80.10.50:FF:000019">
    <property type="entry name" value="Polypeptide N-acetylgalactosaminyltransferase"/>
    <property type="match status" value="1"/>
</dbReference>
<evidence type="ECO:0000313" key="20">
    <source>
        <dbReference type="EMBL" id="KAK1174866.1"/>
    </source>
</evidence>
<keyword evidence="13 18" id="KW-0333">Golgi apparatus</keyword>
<keyword evidence="21" id="KW-1185">Reference proteome</keyword>
<dbReference type="GO" id="GO:0030246">
    <property type="term" value="F:carbohydrate binding"/>
    <property type="evidence" value="ECO:0007669"/>
    <property type="project" value="UniProtKB-KW"/>
</dbReference>
<feature type="transmembrane region" description="Helical" evidence="18">
    <location>
        <begin position="7"/>
        <end position="26"/>
    </location>
</feature>
<dbReference type="SUPFAM" id="SSF53448">
    <property type="entry name" value="Nucleotide-diphospho-sugar transferases"/>
    <property type="match status" value="1"/>
</dbReference>
<feature type="domain" description="Ricin B lectin" evidence="19">
    <location>
        <begin position="531"/>
        <end position="649"/>
    </location>
</feature>
<evidence type="ECO:0000256" key="4">
    <source>
        <dbReference type="ARBA" id="ARBA00005680"/>
    </source>
</evidence>
<reference evidence="20" key="1">
    <citation type="submission" date="2022-02" db="EMBL/GenBank/DDBJ databases">
        <title>Atlantic sturgeon de novo genome assembly.</title>
        <authorList>
            <person name="Stock M."/>
            <person name="Klopp C."/>
            <person name="Guiguen Y."/>
            <person name="Cabau C."/>
            <person name="Parinello H."/>
            <person name="Santidrian Yebra-Pimentel E."/>
            <person name="Kuhl H."/>
            <person name="Dirks R.P."/>
            <person name="Guessner J."/>
            <person name="Wuertz S."/>
            <person name="Du K."/>
            <person name="Schartl M."/>
        </authorList>
    </citation>
    <scope>NUCLEOTIDE SEQUENCE</scope>
    <source>
        <strain evidence="20">STURGEONOMICS-FGT-2020</strain>
        <tissue evidence="20">Whole blood</tissue>
    </source>
</reference>
<dbReference type="Pfam" id="PF00652">
    <property type="entry name" value="Ricin_B_lectin"/>
    <property type="match status" value="1"/>
</dbReference>
<dbReference type="CDD" id="cd23437">
    <property type="entry name" value="beta-trefoil_Ricin_GALNT7"/>
    <property type="match status" value="1"/>
</dbReference>
<evidence type="ECO:0000256" key="9">
    <source>
        <dbReference type="ARBA" id="ARBA00022723"/>
    </source>
</evidence>
<dbReference type="GO" id="GO:0046872">
    <property type="term" value="F:metal ion binding"/>
    <property type="evidence" value="ECO:0007669"/>
    <property type="project" value="UniProtKB-KW"/>
</dbReference>
<keyword evidence="6 18" id="KW-0328">Glycosyltransferase</keyword>
<dbReference type="InterPro" id="IPR035992">
    <property type="entry name" value="Ricin_B-like_lectins"/>
</dbReference>
<dbReference type="InterPro" id="IPR029044">
    <property type="entry name" value="Nucleotide-diphossugar_trans"/>
</dbReference>
<protein>
    <recommendedName>
        <fullName evidence="5 18">Polypeptide N-acetylgalactosaminyltransferase</fullName>
        <ecNumber evidence="18">2.4.1.-</ecNumber>
    </recommendedName>
    <alternativeName>
        <fullName evidence="18">Protein-UDP acetylgalactosaminyltransferase</fullName>
    </alternativeName>
</protein>
<organism evidence="20 21">
    <name type="scientific">Acipenser oxyrinchus oxyrinchus</name>
    <dbReference type="NCBI Taxonomy" id="40147"/>
    <lineage>
        <taxon>Eukaryota</taxon>
        <taxon>Metazoa</taxon>
        <taxon>Chordata</taxon>
        <taxon>Craniata</taxon>
        <taxon>Vertebrata</taxon>
        <taxon>Euteleostomi</taxon>
        <taxon>Actinopterygii</taxon>
        <taxon>Chondrostei</taxon>
        <taxon>Acipenseriformes</taxon>
        <taxon>Acipenseridae</taxon>
        <taxon>Acipenser</taxon>
    </lineage>
</organism>
<evidence type="ECO:0000256" key="12">
    <source>
        <dbReference type="ARBA" id="ARBA00022989"/>
    </source>
</evidence>
<dbReference type="GO" id="GO:0004653">
    <property type="term" value="F:polypeptide N-acetylgalactosaminyltransferase activity"/>
    <property type="evidence" value="ECO:0007669"/>
    <property type="project" value="TreeGrafter"/>
</dbReference>
<evidence type="ECO:0000256" key="5">
    <source>
        <dbReference type="ARBA" id="ARBA00012644"/>
    </source>
</evidence>
<dbReference type="Pfam" id="PF00535">
    <property type="entry name" value="Glycos_transf_2"/>
    <property type="match status" value="1"/>
</dbReference>
<evidence type="ECO:0000256" key="13">
    <source>
        <dbReference type="ARBA" id="ARBA00023034"/>
    </source>
</evidence>
<dbReference type="PANTHER" id="PTHR11675:SF68">
    <property type="entry name" value="N-ACETYLGALACTOSAMINYLTRANSFERASE 7"/>
    <property type="match status" value="1"/>
</dbReference>
<keyword evidence="17 18" id="KW-0464">Manganese</keyword>
<dbReference type="EMBL" id="JAGXEW010000002">
    <property type="protein sequence ID" value="KAK1174866.1"/>
    <property type="molecule type" value="Genomic_DNA"/>
</dbReference>
<comment type="cofactor">
    <cofactor evidence="1 18">
        <name>Mn(2+)</name>
        <dbReference type="ChEBI" id="CHEBI:29035"/>
    </cofactor>
</comment>
<evidence type="ECO:0000256" key="1">
    <source>
        <dbReference type="ARBA" id="ARBA00001936"/>
    </source>
</evidence>
<evidence type="ECO:0000259" key="19">
    <source>
        <dbReference type="SMART" id="SM00458"/>
    </source>
</evidence>
<keyword evidence="12 18" id="KW-1133">Transmembrane helix</keyword>
<dbReference type="AlphaFoldDB" id="A0AAD8LTT5"/>